<dbReference type="RefSeq" id="WP_378575004.1">
    <property type="nucleotide sequence ID" value="NZ_JBHSFQ010000013.1"/>
</dbReference>
<dbReference type="InterPro" id="IPR036291">
    <property type="entry name" value="NAD(P)-bd_dom_sf"/>
</dbReference>
<keyword evidence="4" id="KW-1185">Reference proteome</keyword>
<evidence type="ECO:0000256" key="1">
    <source>
        <dbReference type="ARBA" id="ARBA00006484"/>
    </source>
</evidence>
<proteinExistence type="inferred from homology"/>
<accession>A0ABV9DXL2</accession>
<sequence length="260" mass="25100">MPWARAAGDPVAGRPFPGRAGRPLAGRRALVAGGMRAEGRAIALALAEAGAAVAVADDAGDTGRRPGARPLPGGYGGPLSGTARRISQLGAASVAIHCDLAREADCQGVPAYAALEFGALDILVVCAGALRREPSSALWLVRAARAFLADGATVVLPGPDGSGPAAAGDAGGWDAAGGAPGGDRTIGGDGAVDTVVGAVELPGPLGDALRRHGIRVRRVVAGAGDTLGDIASAYVDAAGGGGRRGGGGARPGPGVPGALI</sequence>
<dbReference type="Proteomes" id="UP001595923">
    <property type="component" value="Unassembled WGS sequence"/>
</dbReference>
<comment type="similarity">
    <text evidence="1">Belongs to the short-chain dehydrogenases/reductases (SDR) family.</text>
</comment>
<dbReference type="EMBL" id="JBHSFQ010000013">
    <property type="protein sequence ID" value="MFC4563163.1"/>
    <property type="molecule type" value="Genomic_DNA"/>
</dbReference>
<dbReference type="SUPFAM" id="SSF51735">
    <property type="entry name" value="NAD(P)-binding Rossmann-fold domains"/>
    <property type="match status" value="1"/>
</dbReference>
<evidence type="ECO:0000256" key="2">
    <source>
        <dbReference type="SAM" id="MobiDB-lite"/>
    </source>
</evidence>
<reference evidence="4" key="1">
    <citation type="journal article" date="2019" name="Int. J. Syst. Evol. Microbiol.">
        <title>The Global Catalogue of Microorganisms (GCM) 10K type strain sequencing project: providing services to taxonomists for standard genome sequencing and annotation.</title>
        <authorList>
            <consortium name="The Broad Institute Genomics Platform"/>
            <consortium name="The Broad Institute Genome Sequencing Center for Infectious Disease"/>
            <person name="Wu L."/>
            <person name="Ma J."/>
        </authorList>
    </citation>
    <scope>NUCLEOTIDE SEQUENCE [LARGE SCALE GENOMIC DNA]</scope>
    <source>
        <strain evidence="4">XZYJ18</strain>
    </source>
</reference>
<comment type="caution">
    <text evidence="3">The sequence shown here is derived from an EMBL/GenBank/DDBJ whole genome shotgun (WGS) entry which is preliminary data.</text>
</comment>
<dbReference type="PANTHER" id="PTHR42760">
    <property type="entry name" value="SHORT-CHAIN DEHYDROGENASES/REDUCTASES FAMILY MEMBER"/>
    <property type="match status" value="1"/>
</dbReference>
<organism evidence="3 4">
    <name type="scientific">Nocardiopsis mangrovi</name>
    <dbReference type="NCBI Taxonomy" id="1179818"/>
    <lineage>
        <taxon>Bacteria</taxon>
        <taxon>Bacillati</taxon>
        <taxon>Actinomycetota</taxon>
        <taxon>Actinomycetes</taxon>
        <taxon>Streptosporangiales</taxon>
        <taxon>Nocardiopsidaceae</taxon>
        <taxon>Nocardiopsis</taxon>
    </lineage>
</organism>
<feature type="compositionally biased region" description="Gly residues" evidence="2">
    <location>
        <begin position="241"/>
        <end position="251"/>
    </location>
</feature>
<feature type="region of interest" description="Disordered" evidence="2">
    <location>
        <begin position="241"/>
        <end position="260"/>
    </location>
</feature>
<gene>
    <name evidence="3" type="ORF">ACFO4E_14960</name>
</gene>
<evidence type="ECO:0000313" key="3">
    <source>
        <dbReference type="EMBL" id="MFC4563163.1"/>
    </source>
</evidence>
<name>A0ABV9DXL2_9ACTN</name>
<dbReference type="Gene3D" id="3.40.50.720">
    <property type="entry name" value="NAD(P)-binding Rossmann-like Domain"/>
    <property type="match status" value="1"/>
</dbReference>
<evidence type="ECO:0000313" key="4">
    <source>
        <dbReference type="Proteomes" id="UP001595923"/>
    </source>
</evidence>
<protein>
    <submittedName>
        <fullName evidence="3">Uncharacterized protein</fullName>
    </submittedName>
</protein>